<dbReference type="EMBL" id="CP091521">
    <property type="protein sequence ID" value="UOP04896.2"/>
    <property type="molecule type" value="Genomic_DNA"/>
</dbReference>
<feature type="chain" id="PRO_5044896276" evidence="1">
    <location>
        <begin position="27"/>
        <end position="177"/>
    </location>
</feature>
<organism evidence="2 3">
    <name type="scientific">Conchiformibius kuhniae</name>
    <dbReference type="NCBI Taxonomy" id="211502"/>
    <lineage>
        <taxon>Bacteria</taxon>
        <taxon>Pseudomonadati</taxon>
        <taxon>Pseudomonadota</taxon>
        <taxon>Betaproteobacteria</taxon>
        <taxon>Neisseriales</taxon>
        <taxon>Neisseriaceae</taxon>
        <taxon>Conchiformibius</taxon>
    </lineage>
</organism>
<evidence type="ECO:0000313" key="3">
    <source>
        <dbReference type="Proteomes" id="UP000831534"/>
    </source>
</evidence>
<dbReference type="AlphaFoldDB" id="A0A8T9MWR9"/>
<feature type="signal peptide" evidence="1">
    <location>
        <begin position="1"/>
        <end position="26"/>
    </location>
</feature>
<sequence length="177" mass="19540">MMMRKFFSKALAVVVLGAVTVAPAVANDIDDVFYTTSYSLDNKFSGARTFSIQFDRAVHSAVIHITGIFHGKCLRTRKSYAMNYENPSQETNTSGGNVNAQYGGLSAGYHSQATLMQNRPARFVFKKDLPLRAVKYNIVFVRNGQVRSTGWLPYDGIDPRNGGCIYNVGVRKSSKAP</sequence>
<evidence type="ECO:0000313" key="2">
    <source>
        <dbReference type="EMBL" id="UOP04896.2"/>
    </source>
</evidence>
<proteinExistence type="predicted"/>
<reference evidence="2" key="1">
    <citation type="journal article" date="2022" name="Res Sq">
        <title>Evolution of multicellular longitudinally dividing oral cavity symbionts (Neisseriaceae).</title>
        <authorList>
            <person name="Nyongesa S."/>
            <person name="Weber P."/>
            <person name="Bernet E."/>
            <person name="Pullido F."/>
            <person name="Nieckarz M."/>
            <person name="Delaby M."/>
            <person name="Nieves C."/>
            <person name="Viehboeck T."/>
            <person name="Krause N."/>
            <person name="Rivera-Millot A."/>
            <person name="Nakamura A."/>
            <person name="Vischer N."/>
            <person name="VanNieuwenhze M."/>
            <person name="Brun Y."/>
            <person name="Cava F."/>
            <person name="Bulgheresi S."/>
            <person name="Veyrier F."/>
        </authorList>
    </citation>
    <scope>NUCLEOTIDE SEQUENCE</scope>
    <source>
        <strain evidence="2">17694</strain>
    </source>
</reference>
<dbReference type="RefSeq" id="WP_156900774.1">
    <property type="nucleotide sequence ID" value="NZ_CP091521.1"/>
</dbReference>
<protein>
    <submittedName>
        <fullName evidence="2">Uncharacterized protein</fullName>
    </submittedName>
</protein>
<name>A0A8T9MWR9_9NEIS</name>
<dbReference type="Proteomes" id="UP000831534">
    <property type="component" value="Chromosome"/>
</dbReference>
<dbReference type="KEGG" id="ckh:LVJ77_00545"/>
<keyword evidence="3" id="KW-1185">Reference proteome</keyword>
<reference evidence="2" key="2">
    <citation type="submission" date="2024-09" db="EMBL/GenBank/DDBJ databases">
        <authorList>
            <person name="Veyrier F.J."/>
        </authorList>
    </citation>
    <scope>NUCLEOTIDE SEQUENCE</scope>
    <source>
        <strain evidence="2">17694</strain>
    </source>
</reference>
<gene>
    <name evidence="2" type="ORF">LVJ77_00545</name>
</gene>
<accession>A0A8T9MWR9</accession>
<keyword evidence="1" id="KW-0732">Signal</keyword>
<evidence type="ECO:0000256" key="1">
    <source>
        <dbReference type="SAM" id="SignalP"/>
    </source>
</evidence>